<evidence type="ECO:0008006" key="4">
    <source>
        <dbReference type="Google" id="ProtNLM"/>
    </source>
</evidence>
<evidence type="ECO:0000313" key="3">
    <source>
        <dbReference type="Proteomes" id="UP000183461"/>
    </source>
</evidence>
<proteinExistence type="predicted"/>
<protein>
    <recommendedName>
        <fullName evidence="4">DUF5673 domain-containing protein</fullName>
    </recommendedName>
</protein>
<evidence type="ECO:0000256" key="1">
    <source>
        <dbReference type="SAM" id="Phobius"/>
    </source>
</evidence>
<evidence type="ECO:0000313" key="2">
    <source>
        <dbReference type="EMBL" id="SFW11206.1"/>
    </source>
</evidence>
<dbReference type="RefSeq" id="WP_072298928.1">
    <property type="nucleotide sequence ID" value="NZ_CAMIZA010000044.1"/>
</dbReference>
<dbReference type="EMBL" id="FPIP01000001">
    <property type="protein sequence ID" value="SFW11206.1"/>
    <property type="molecule type" value="Genomic_DNA"/>
</dbReference>
<dbReference type="Proteomes" id="UP000183461">
    <property type="component" value="Unassembled WGS sequence"/>
</dbReference>
<gene>
    <name evidence="2" type="ORF">SAMN02910280_0478</name>
</gene>
<sequence>MEYSVIDIIIMAILIILCIIMAILDITEFISWTKAKEKVFVGNWINIAVTMLLALALQIRPSLITILFLVLVVLTIPICGFECISPEGLRYPLFMNKGISPVENHSYEYKKGLFGIEHLYIYNNRSNRKLSYNFGIKNIRTVKMLADWYGKHGYENPLTK</sequence>
<keyword evidence="1" id="KW-0812">Transmembrane</keyword>
<reference evidence="2 3" key="1">
    <citation type="submission" date="2016-11" db="EMBL/GenBank/DDBJ databases">
        <authorList>
            <person name="Jaros S."/>
            <person name="Januszkiewicz K."/>
            <person name="Wedrychowicz H."/>
        </authorList>
    </citation>
    <scope>NUCLEOTIDE SEQUENCE [LARGE SCALE GENOMIC DNA]</scope>
    <source>
        <strain evidence="2 3">YL228</strain>
    </source>
</reference>
<organism evidence="2 3">
    <name type="scientific">Ruminococcus flavefaciens</name>
    <dbReference type="NCBI Taxonomy" id="1265"/>
    <lineage>
        <taxon>Bacteria</taxon>
        <taxon>Bacillati</taxon>
        <taxon>Bacillota</taxon>
        <taxon>Clostridia</taxon>
        <taxon>Eubacteriales</taxon>
        <taxon>Oscillospiraceae</taxon>
        <taxon>Ruminococcus</taxon>
    </lineage>
</organism>
<name>A0A1K1LNH6_RUMFL</name>
<feature type="transmembrane region" description="Helical" evidence="1">
    <location>
        <begin position="6"/>
        <end position="27"/>
    </location>
</feature>
<keyword evidence="1" id="KW-1133">Transmembrane helix</keyword>
<feature type="transmembrane region" description="Helical" evidence="1">
    <location>
        <begin position="63"/>
        <end position="84"/>
    </location>
</feature>
<accession>A0A1K1LNH6</accession>
<keyword evidence="1" id="KW-0472">Membrane</keyword>
<dbReference type="AlphaFoldDB" id="A0A1K1LNH6"/>
<feature type="transmembrane region" description="Helical" evidence="1">
    <location>
        <begin position="39"/>
        <end position="57"/>
    </location>
</feature>